<dbReference type="SUPFAM" id="SSF56436">
    <property type="entry name" value="C-type lectin-like"/>
    <property type="match status" value="2"/>
</dbReference>
<dbReference type="Gene3D" id="3.10.100.10">
    <property type="entry name" value="Mannose-Binding Protein A, subunit A"/>
    <property type="match status" value="2"/>
</dbReference>
<dbReference type="CDD" id="cd00037">
    <property type="entry name" value="CLECT"/>
    <property type="match status" value="2"/>
</dbReference>
<dbReference type="Pfam" id="PF00059">
    <property type="entry name" value="Lectin_C"/>
    <property type="match status" value="1"/>
</dbReference>
<dbReference type="InterPro" id="IPR016186">
    <property type="entry name" value="C-type_lectin-like/link_sf"/>
</dbReference>
<organism evidence="3 4">
    <name type="scientific">Magallana gigas</name>
    <name type="common">Pacific oyster</name>
    <name type="synonym">Crassostrea gigas</name>
    <dbReference type="NCBI Taxonomy" id="29159"/>
    <lineage>
        <taxon>Eukaryota</taxon>
        <taxon>Metazoa</taxon>
        <taxon>Spiralia</taxon>
        <taxon>Lophotrochozoa</taxon>
        <taxon>Mollusca</taxon>
        <taxon>Bivalvia</taxon>
        <taxon>Autobranchia</taxon>
        <taxon>Pteriomorphia</taxon>
        <taxon>Ostreida</taxon>
        <taxon>Ostreoidea</taxon>
        <taxon>Ostreidae</taxon>
        <taxon>Magallana</taxon>
    </lineage>
</organism>
<evidence type="ECO:0000313" key="4">
    <source>
        <dbReference type="Proteomes" id="UP000005408"/>
    </source>
</evidence>
<dbReference type="AlphaFoldDB" id="A0A8W8MZQ6"/>
<reference evidence="3" key="1">
    <citation type="submission" date="2022-08" db="UniProtKB">
        <authorList>
            <consortium name="EnsemblMetazoa"/>
        </authorList>
    </citation>
    <scope>IDENTIFICATION</scope>
    <source>
        <strain evidence="3">05x7-T-G4-1.051#20</strain>
    </source>
</reference>
<dbReference type="PANTHER" id="PTHR34415">
    <property type="entry name" value="INTEGRASE CATALYTIC DOMAIN-CONTAINING PROTEIN"/>
    <property type="match status" value="1"/>
</dbReference>
<dbReference type="EnsemblMetazoa" id="G466.2">
    <property type="protein sequence ID" value="G466.2:cds"/>
    <property type="gene ID" value="G466"/>
</dbReference>
<evidence type="ECO:0000256" key="1">
    <source>
        <dbReference type="SAM" id="MobiDB-lite"/>
    </source>
</evidence>
<dbReference type="Proteomes" id="UP000005408">
    <property type="component" value="Unassembled WGS sequence"/>
</dbReference>
<evidence type="ECO:0000313" key="3">
    <source>
        <dbReference type="EnsemblMetazoa" id="G466.2:cds"/>
    </source>
</evidence>
<dbReference type="PROSITE" id="PS50041">
    <property type="entry name" value="C_TYPE_LECTIN_2"/>
    <property type="match status" value="1"/>
</dbReference>
<dbReference type="InterPro" id="IPR016187">
    <property type="entry name" value="CTDL_fold"/>
</dbReference>
<feature type="compositionally biased region" description="Acidic residues" evidence="1">
    <location>
        <begin position="259"/>
        <end position="268"/>
    </location>
</feature>
<feature type="compositionally biased region" description="Acidic residues" evidence="1">
    <location>
        <begin position="291"/>
        <end position="302"/>
    </location>
</feature>
<sequence length="567" mass="64811">MEEDAFLRTFLDKENPGNNADGWFIGGKYTNGRWTWSDGSPMIYQNFPGGNGFTSMAQEVTNYAFIMKSGYAWGYVSPFGTQRMVVLLIKKIKVIEMQKFLCVVVLYILCAAMVSGRKYCQNYLIKRQNRRVSNWEDAKFQCERKGMSLVKIDNMEEDAFLRSFLERENPGFNADGWFIGGKYSNGRWTWSDGSPMVYQNFPGSNRFNARAQEVTNYAFIMKRGYQWGYELEKFFSQHFGWTPNSTLAASQVTDHEDSSGDADDDGPADETIGLDRRVMQSLDDAVLSDPNSDDGDGDDGENEYQRSSASIENVPLPHDDPDLFKIREVKIRGCGCKNNYVSIFSDDTLYSHILNMREMSKEKKDMYIMGSLVDSFKETTKRGKKRIRSRQTFMFSGEKVCRNTFLLVYDIEKHFLYNIITHKNTHGVTTRKHGNLGKKPSHSLQYDDIKLVVQFISSYADDFGLPQPAAPSGRDDTPPIYIPSDTTKKDVHEKYVESCPNDDGHVRYSTFCIIWNQCRPHIRIAKPRDDVCATCEKCRKKCFRCSFRGEKVGGSKKDAGTHHTCTG</sequence>
<evidence type="ECO:0000259" key="2">
    <source>
        <dbReference type="PROSITE" id="PS50041"/>
    </source>
</evidence>
<dbReference type="SMART" id="SM00034">
    <property type="entry name" value="CLECT"/>
    <property type="match status" value="1"/>
</dbReference>
<feature type="region of interest" description="Disordered" evidence="1">
    <location>
        <begin position="250"/>
        <end position="271"/>
    </location>
</feature>
<keyword evidence="4" id="KW-1185">Reference proteome</keyword>
<proteinExistence type="predicted"/>
<feature type="domain" description="C-type lectin" evidence="2">
    <location>
        <begin position="123"/>
        <end position="227"/>
    </location>
</feature>
<feature type="region of interest" description="Disordered" evidence="1">
    <location>
        <begin position="285"/>
        <end position="316"/>
    </location>
</feature>
<protein>
    <recommendedName>
        <fullName evidence="2">C-type lectin domain-containing protein</fullName>
    </recommendedName>
</protein>
<dbReference type="PANTHER" id="PTHR34415:SF1">
    <property type="entry name" value="INTEGRASE CATALYTIC DOMAIN-CONTAINING PROTEIN"/>
    <property type="match status" value="1"/>
</dbReference>
<accession>A0A8W8MZQ6</accession>
<name>A0A8W8MZQ6_MAGGI</name>
<dbReference type="InterPro" id="IPR001304">
    <property type="entry name" value="C-type_lectin-like"/>
</dbReference>